<gene>
    <name evidence="2" type="ORF">EB796_020429</name>
</gene>
<dbReference type="AlphaFoldDB" id="A0A7J7J586"/>
<feature type="region of interest" description="Disordered" evidence="1">
    <location>
        <begin position="32"/>
        <end position="64"/>
    </location>
</feature>
<proteinExistence type="predicted"/>
<evidence type="ECO:0000256" key="1">
    <source>
        <dbReference type="SAM" id="MobiDB-lite"/>
    </source>
</evidence>
<feature type="compositionally biased region" description="Basic and acidic residues" evidence="1">
    <location>
        <begin position="33"/>
        <end position="60"/>
    </location>
</feature>
<protein>
    <submittedName>
        <fullName evidence="2">Uncharacterized protein</fullName>
    </submittedName>
</protein>
<dbReference type="EMBL" id="VXIV02003080">
    <property type="protein sequence ID" value="KAF6021263.1"/>
    <property type="molecule type" value="Genomic_DNA"/>
</dbReference>
<keyword evidence="3" id="KW-1185">Reference proteome</keyword>
<name>A0A7J7J586_BUGNE</name>
<evidence type="ECO:0000313" key="3">
    <source>
        <dbReference type="Proteomes" id="UP000593567"/>
    </source>
</evidence>
<sequence length="131" mass="15414">MACKICFQFNCEECHRQKERCENINSLATAEKNAYKKMDSRREVQKDETGSKDQDREQKHQTKTNLTDVMKECHLFCQKEQLLIIQQHRDIYRKLKAKSDKNYTGESLPSEQRLRIGNIDSSTIGVPYGHF</sequence>
<organism evidence="2 3">
    <name type="scientific">Bugula neritina</name>
    <name type="common">Brown bryozoan</name>
    <name type="synonym">Sertularia neritina</name>
    <dbReference type="NCBI Taxonomy" id="10212"/>
    <lineage>
        <taxon>Eukaryota</taxon>
        <taxon>Metazoa</taxon>
        <taxon>Spiralia</taxon>
        <taxon>Lophotrochozoa</taxon>
        <taxon>Bryozoa</taxon>
        <taxon>Gymnolaemata</taxon>
        <taxon>Cheilostomatida</taxon>
        <taxon>Flustrina</taxon>
        <taxon>Buguloidea</taxon>
        <taxon>Bugulidae</taxon>
        <taxon>Bugula</taxon>
    </lineage>
</organism>
<evidence type="ECO:0000313" key="2">
    <source>
        <dbReference type="EMBL" id="KAF6021263.1"/>
    </source>
</evidence>
<accession>A0A7J7J586</accession>
<reference evidence="2" key="1">
    <citation type="submission" date="2020-06" db="EMBL/GenBank/DDBJ databases">
        <title>Draft genome of Bugula neritina, a colonial animal packing powerful symbionts and potential medicines.</title>
        <authorList>
            <person name="Rayko M."/>
        </authorList>
    </citation>
    <scope>NUCLEOTIDE SEQUENCE [LARGE SCALE GENOMIC DNA]</scope>
    <source>
        <strain evidence="2">Kwan_BN1</strain>
    </source>
</reference>
<comment type="caution">
    <text evidence="2">The sequence shown here is derived from an EMBL/GenBank/DDBJ whole genome shotgun (WGS) entry which is preliminary data.</text>
</comment>
<dbReference type="Proteomes" id="UP000593567">
    <property type="component" value="Unassembled WGS sequence"/>
</dbReference>